<gene>
    <name evidence="2" type="ORF">JIV24_02670</name>
</gene>
<keyword evidence="1" id="KW-0732">Signal</keyword>
<evidence type="ECO:0000313" key="2">
    <source>
        <dbReference type="EMBL" id="MBK3516227.1"/>
    </source>
</evidence>
<comment type="caution">
    <text evidence="2">The sequence shown here is derived from an EMBL/GenBank/DDBJ whole genome shotgun (WGS) entry which is preliminary data.</text>
</comment>
<sequence length="144" mass="16290">MKKLIYSFLILFVASAFSASAQCGDDLLKAALKEMGTSQYIKDFTVEMVKEKKDTKTGYVKFSVVLNSNTQYKFNIVNGASNPEKMIMQLKQSEKLISSNFHNGKMYDEFQFVCRKTGVYHLYFSFKGGQEGCAKSVLSLVKQL</sequence>
<organism evidence="2 3">
    <name type="scientific">Carboxylicivirga marina</name>
    <dbReference type="NCBI Taxonomy" id="2800988"/>
    <lineage>
        <taxon>Bacteria</taxon>
        <taxon>Pseudomonadati</taxon>
        <taxon>Bacteroidota</taxon>
        <taxon>Bacteroidia</taxon>
        <taxon>Marinilabiliales</taxon>
        <taxon>Marinilabiliaceae</taxon>
        <taxon>Carboxylicivirga</taxon>
    </lineage>
</organism>
<feature type="signal peptide" evidence="1">
    <location>
        <begin position="1"/>
        <end position="21"/>
    </location>
</feature>
<dbReference type="Proteomes" id="UP000605676">
    <property type="component" value="Unassembled WGS sequence"/>
</dbReference>
<evidence type="ECO:0008006" key="4">
    <source>
        <dbReference type="Google" id="ProtNLM"/>
    </source>
</evidence>
<protein>
    <recommendedName>
        <fullName evidence="4">GOLD domain-containing protein</fullName>
    </recommendedName>
</protein>
<accession>A0ABS1HEX9</accession>
<dbReference type="RefSeq" id="WP_200463460.1">
    <property type="nucleotide sequence ID" value="NZ_JAENRR010000004.1"/>
</dbReference>
<reference evidence="2 3" key="1">
    <citation type="submission" date="2021-01" db="EMBL/GenBank/DDBJ databases">
        <title>Carboxyliciviraga sp.nov., isolated from coastal sediments.</title>
        <authorList>
            <person name="Lu D."/>
            <person name="Zhang T."/>
        </authorList>
    </citation>
    <scope>NUCLEOTIDE SEQUENCE [LARGE SCALE GENOMIC DNA]</scope>
    <source>
        <strain evidence="2 3">N1Y132</strain>
    </source>
</reference>
<feature type="chain" id="PRO_5046150831" description="GOLD domain-containing protein" evidence="1">
    <location>
        <begin position="22"/>
        <end position="144"/>
    </location>
</feature>
<proteinExistence type="predicted"/>
<name>A0ABS1HEX9_9BACT</name>
<evidence type="ECO:0000313" key="3">
    <source>
        <dbReference type="Proteomes" id="UP000605676"/>
    </source>
</evidence>
<evidence type="ECO:0000256" key="1">
    <source>
        <dbReference type="SAM" id="SignalP"/>
    </source>
</evidence>
<keyword evidence="3" id="KW-1185">Reference proteome</keyword>
<dbReference type="EMBL" id="JAENRR010000004">
    <property type="protein sequence ID" value="MBK3516227.1"/>
    <property type="molecule type" value="Genomic_DNA"/>
</dbReference>